<evidence type="ECO:0000259" key="5">
    <source>
        <dbReference type="PROSITE" id="PS50932"/>
    </source>
</evidence>
<dbReference type="Pfam" id="PF00356">
    <property type="entry name" value="LacI"/>
    <property type="match status" value="1"/>
</dbReference>
<evidence type="ECO:0000313" key="7">
    <source>
        <dbReference type="Proteomes" id="UP001297580"/>
    </source>
</evidence>
<organism evidence="6 7">
    <name type="scientific">Geobacillus thermodenitrificans</name>
    <dbReference type="NCBI Taxonomy" id="33940"/>
    <lineage>
        <taxon>Bacteria</taxon>
        <taxon>Bacillati</taxon>
        <taxon>Bacillota</taxon>
        <taxon>Bacilli</taxon>
        <taxon>Bacillales</taxon>
        <taxon>Anoxybacillaceae</taxon>
        <taxon>Geobacillus</taxon>
    </lineage>
</organism>
<evidence type="ECO:0000256" key="4">
    <source>
        <dbReference type="ARBA" id="ARBA00023163"/>
    </source>
</evidence>
<dbReference type="Gene3D" id="3.40.50.2300">
    <property type="match status" value="2"/>
</dbReference>
<dbReference type="PANTHER" id="PTHR30146">
    <property type="entry name" value="LACI-RELATED TRANSCRIPTIONAL REPRESSOR"/>
    <property type="match status" value="1"/>
</dbReference>
<dbReference type="RefSeq" id="WP_008879218.1">
    <property type="nucleotide sequence ID" value="NZ_CP017690.1"/>
</dbReference>
<dbReference type="InterPro" id="IPR010982">
    <property type="entry name" value="Lambda_DNA-bd_dom_sf"/>
</dbReference>
<dbReference type="PANTHER" id="PTHR30146:SF148">
    <property type="entry name" value="HTH-TYPE TRANSCRIPTIONAL REPRESSOR PURR-RELATED"/>
    <property type="match status" value="1"/>
</dbReference>
<dbReference type="CDD" id="cd01392">
    <property type="entry name" value="HTH_LacI"/>
    <property type="match status" value="1"/>
</dbReference>
<dbReference type="Gene3D" id="1.10.260.40">
    <property type="entry name" value="lambda repressor-like DNA-binding domains"/>
    <property type="match status" value="1"/>
</dbReference>
<dbReference type="SUPFAM" id="SSF47413">
    <property type="entry name" value="lambda repressor-like DNA-binding domains"/>
    <property type="match status" value="1"/>
</dbReference>
<keyword evidence="3" id="KW-0238">DNA-binding</keyword>
<dbReference type="SUPFAM" id="SSF53822">
    <property type="entry name" value="Periplasmic binding protein-like I"/>
    <property type="match status" value="1"/>
</dbReference>
<dbReference type="InterPro" id="IPR028082">
    <property type="entry name" value="Peripla_BP_I"/>
</dbReference>
<dbReference type="GeneID" id="87620926"/>
<proteinExistence type="predicted"/>
<evidence type="ECO:0000313" key="6">
    <source>
        <dbReference type="EMBL" id="WMV78047.1"/>
    </source>
</evidence>
<dbReference type="Proteomes" id="UP001297580">
    <property type="component" value="Chromosome"/>
</dbReference>
<dbReference type="CDD" id="cd19977">
    <property type="entry name" value="PBP1_EndR-like"/>
    <property type="match status" value="1"/>
</dbReference>
<gene>
    <name evidence="6" type="ORF">HSX42_08800</name>
</gene>
<keyword evidence="4" id="KW-0804">Transcription</keyword>
<dbReference type="SMART" id="SM00354">
    <property type="entry name" value="HTH_LACI"/>
    <property type="match status" value="1"/>
</dbReference>
<keyword evidence="1" id="KW-0678">Repressor</keyword>
<accession>A0ABY9QJ56</accession>
<evidence type="ECO:0000256" key="2">
    <source>
        <dbReference type="ARBA" id="ARBA00023015"/>
    </source>
</evidence>
<dbReference type="PROSITE" id="PS00356">
    <property type="entry name" value="HTH_LACI_1"/>
    <property type="match status" value="1"/>
</dbReference>
<evidence type="ECO:0000256" key="3">
    <source>
        <dbReference type="ARBA" id="ARBA00023125"/>
    </source>
</evidence>
<reference evidence="6 7" key="1">
    <citation type="submission" date="2023-08" db="EMBL/GenBank/DDBJ databases">
        <title>Complete genome sequence of Geobacillus thermodenitrificans K1041, a genetically tractable strain representative of the genus Geobacillus.</title>
        <authorList>
            <person name="Kani S."/>
            <person name="Suzuki H."/>
        </authorList>
    </citation>
    <scope>NUCLEOTIDE SEQUENCE [LARGE SCALE GENOMIC DNA]</scope>
    <source>
        <strain evidence="6 7">K1041</strain>
    </source>
</reference>
<keyword evidence="2" id="KW-0805">Transcription regulation</keyword>
<keyword evidence="7" id="KW-1185">Reference proteome</keyword>
<dbReference type="InterPro" id="IPR046335">
    <property type="entry name" value="LacI/GalR-like_sensor"/>
</dbReference>
<protein>
    <submittedName>
        <fullName evidence="6">Substrate-binding domain-containing protein</fullName>
    </submittedName>
</protein>
<dbReference type="Pfam" id="PF13377">
    <property type="entry name" value="Peripla_BP_3"/>
    <property type="match status" value="1"/>
</dbReference>
<sequence>MKKVTLADVAKEAGVSKSTVSQFLNQRYEHMGDETRERIKAAIEKLGYRPNYVARSLKQKRTSMIGIIIANIMHRVSTEFSRAIEDYCHEHDMQAIICNADDDPAKERKYIEVLRARQVDGLVIVPTGGNIELYQQMERENYPVVFMDRKVDGINVHTIVVNNKGAAYEAVSHLIEQGHTRIGIVTPPLTVSPRIERMSGYKQALIDHGIEIRPEYMISDEIHRLTSRLEEMFSLPQKPTALLAGNDLSFFEVMAFIKQNRIRVPEDLAVVVFDNIPFAAISTPTITTIAQPAYEMGKKAAELLWKQIHNECDEAQLYTFFCQLIVRESSGTKKADG</sequence>
<evidence type="ECO:0000256" key="1">
    <source>
        <dbReference type="ARBA" id="ARBA00022491"/>
    </source>
</evidence>
<name>A0ABY9QJ56_GEOTD</name>
<dbReference type="PROSITE" id="PS50932">
    <property type="entry name" value="HTH_LACI_2"/>
    <property type="match status" value="1"/>
</dbReference>
<dbReference type="EMBL" id="CP133461">
    <property type="protein sequence ID" value="WMV78047.1"/>
    <property type="molecule type" value="Genomic_DNA"/>
</dbReference>
<dbReference type="InterPro" id="IPR000843">
    <property type="entry name" value="HTH_LacI"/>
</dbReference>
<dbReference type="PRINTS" id="PR00036">
    <property type="entry name" value="HTHLACI"/>
</dbReference>
<feature type="domain" description="HTH lacI-type" evidence="5">
    <location>
        <begin position="4"/>
        <end position="59"/>
    </location>
</feature>